<dbReference type="InterPro" id="IPR013398">
    <property type="entry name" value="CRISPR-assoc_prot_Csy2"/>
</dbReference>
<sequence>MGDDIMEYLILKRIKVSNANAIAGFTYGFPAVTHFLGYVHALSRKLQGQGITLSDTAILCHQAQIHAYRENNYKPYRFALTRNPLKKDGKPDSINEEGKMYLEVSLIIKVTGINAASEEGVKEKCKEIKALAEQQKLAGGTINSIQFCSHITNDQPTKILRSLLPGFILVDRSDLLAQTSQTDKLKQWLSFSALKFNAHKIIEENNTTEQESEKKEKKKKIEWRQEQKQGYLVPIQIGYKAISQTYAANQVANSRDQTTPVTFVEAIHSIAEWVGSPSRITSMAQILWTYHYAAPFYVCHCCKQDLPPPTTVLENADDTY</sequence>
<evidence type="ECO:0000313" key="1">
    <source>
        <dbReference type="EMBL" id="QDJ14048.1"/>
    </source>
</evidence>
<organism evidence="1 2">
    <name type="scientific">Mergibacter septicus</name>
    <dbReference type="NCBI Taxonomy" id="221402"/>
    <lineage>
        <taxon>Bacteria</taxon>
        <taxon>Pseudomonadati</taxon>
        <taxon>Pseudomonadota</taxon>
        <taxon>Gammaproteobacteria</taxon>
        <taxon>Pasteurellales</taxon>
        <taxon>Pasteurellaceae</taxon>
        <taxon>Mergibacter</taxon>
    </lineage>
</organism>
<protein>
    <submittedName>
        <fullName evidence="1">Type I-F CRISPR-associated protein Csy2</fullName>
    </submittedName>
</protein>
<evidence type="ECO:0000313" key="2">
    <source>
        <dbReference type="Proteomes" id="UP000955338"/>
    </source>
</evidence>
<proteinExistence type="predicted"/>
<reference evidence="1" key="1">
    <citation type="submission" date="2017-06" db="EMBL/GenBank/DDBJ databases">
        <title>Genome sequencing of pathogenic and non-pathogenic strains within Bisgaard taxon 40.</title>
        <authorList>
            <person name="Ladner J.T."/>
            <person name="Lovett S.P."/>
            <person name="Koroleva G."/>
            <person name="Lorch J.M."/>
        </authorList>
    </citation>
    <scope>NUCLEOTIDE SEQUENCE</scope>
    <source>
        <strain evidence="1">27576-1-I1</strain>
    </source>
</reference>
<gene>
    <name evidence="1" type="primary">csy2</name>
    <name evidence="1" type="ORF">CEP48_00715</name>
</gene>
<dbReference type="AlphaFoldDB" id="A0A8D4LLM9"/>
<keyword evidence="2" id="KW-1185">Reference proteome</keyword>
<dbReference type="CDD" id="cd09736">
    <property type="entry name" value="Csy2_I-F"/>
    <property type="match status" value="1"/>
</dbReference>
<name>A0A8D4LLM9_9PAST</name>
<dbReference type="NCBIfam" id="TIGR02565">
    <property type="entry name" value="cas_Csy2"/>
    <property type="match status" value="1"/>
</dbReference>
<accession>A0A8D4LLM9</accession>
<dbReference type="Pfam" id="PF09614">
    <property type="entry name" value="Cas_Csy2"/>
    <property type="match status" value="1"/>
</dbReference>
<dbReference type="Proteomes" id="UP000955338">
    <property type="component" value="Chromosome"/>
</dbReference>
<dbReference type="EMBL" id="CP022011">
    <property type="protein sequence ID" value="QDJ14048.1"/>
    <property type="molecule type" value="Genomic_DNA"/>
</dbReference>